<dbReference type="AlphaFoldDB" id="A0A368HJF7"/>
<evidence type="ECO:0000259" key="6">
    <source>
        <dbReference type="Pfam" id="PF05175"/>
    </source>
</evidence>
<keyword evidence="2 5" id="KW-0808">Transferase</keyword>
<sequence>MTTVRAFLAEVARPTPGCPAGQSPCCPVQEVWALGCHVLRRPLARLLAASAAERLDPEDEARWRALIARRALGEPLAYLVGHAEFWSLALSVTPDVLVPRPETEILVERALDTPAVEGATYLDVGTGSGAVALALKKERPRALVAACDQSPAALAIARANATALGLDVAFWNGSWSDAIAACSCDLVVSNPPYIESADPCLNGDGLRYEPRDALDGGDDGLRAIAALIPAAVRVLRPGGRLLIEHGARQDRPVRSLFEHAGLTDIVTHPDYAGHARVTGGIWRG</sequence>
<comment type="catalytic activity">
    <reaction evidence="4 5">
        <text>L-glutaminyl-[peptide chain release factor] + S-adenosyl-L-methionine = N(5)-methyl-L-glutaminyl-[peptide chain release factor] + S-adenosyl-L-homocysteine + H(+)</text>
        <dbReference type="Rhea" id="RHEA:42896"/>
        <dbReference type="Rhea" id="RHEA-COMP:10271"/>
        <dbReference type="Rhea" id="RHEA-COMP:10272"/>
        <dbReference type="ChEBI" id="CHEBI:15378"/>
        <dbReference type="ChEBI" id="CHEBI:30011"/>
        <dbReference type="ChEBI" id="CHEBI:57856"/>
        <dbReference type="ChEBI" id="CHEBI:59789"/>
        <dbReference type="ChEBI" id="CHEBI:61891"/>
        <dbReference type="EC" id="2.1.1.297"/>
    </reaction>
</comment>
<keyword evidence="9" id="KW-1185">Reference proteome</keyword>
<comment type="caution">
    <text evidence="8">The sequence shown here is derived from an EMBL/GenBank/DDBJ whole genome shotgun (WGS) entry which is preliminary data.</text>
</comment>
<dbReference type="InterPro" id="IPR040758">
    <property type="entry name" value="PrmC_N"/>
</dbReference>
<evidence type="ECO:0000259" key="7">
    <source>
        <dbReference type="Pfam" id="PF17827"/>
    </source>
</evidence>
<dbReference type="Pfam" id="PF05175">
    <property type="entry name" value="MTS"/>
    <property type="match status" value="1"/>
</dbReference>
<reference evidence="8 9" key="1">
    <citation type="submission" date="2018-02" db="EMBL/GenBank/DDBJ databases">
        <title>Insights into the biology of acidophilic members of the Acidiferrobacteraceae family derived from comparative genomic analyses.</title>
        <authorList>
            <person name="Issotta F."/>
            <person name="Thyssen C."/>
            <person name="Mena C."/>
            <person name="Moya A."/>
            <person name="Bellenberg S."/>
            <person name="Sproer C."/>
            <person name="Covarrubias P.C."/>
            <person name="Sand W."/>
            <person name="Quatrini R."/>
            <person name="Vera M."/>
        </authorList>
    </citation>
    <scope>NUCLEOTIDE SEQUENCE [LARGE SCALE GENOMIC DNA]</scope>
    <source>
        <strain evidence="9">m-1</strain>
    </source>
</reference>
<dbReference type="InterPro" id="IPR050320">
    <property type="entry name" value="N5-glutamine_MTase"/>
</dbReference>
<feature type="binding site" evidence="5">
    <location>
        <position position="175"/>
    </location>
    <ligand>
        <name>S-adenosyl-L-methionine</name>
        <dbReference type="ChEBI" id="CHEBI:59789"/>
    </ligand>
</feature>
<dbReference type="FunFam" id="3.40.50.150:FF:000053">
    <property type="entry name" value="Release factor glutamine methyltransferase"/>
    <property type="match status" value="1"/>
</dbReference>
<dbReference type="PANTHER" id="PTHR18895">
    <property type="entry name" value="HEMK METHYLTRANSFERASE"/>
    <property type="match status" value="1"/>
</dbReference>
<name>A0A368HJF7_9GAMM</name>
<keyword evidence="3 5" id="KW-0949">S-adenosyl-L-methionine</keyword>
<dbReference type="HAMAP" id="MF_02126">
    <property type="entry name" value="RF_methyltr_PrmC"/>
    <property type="match status" value="1"/>
</dbReference>
<dbReference type="PANTHER" id="PTHR18895:SF74">
    <property type="entry name" value="MTRF1L RELEASE FACTOR GLUTAMINE METHYLTRANSFERASE"/>
    <property type="match status" value="1"/>
</dbReference>
<evidence type="ECO:0000313" key="9">
    <source>
        <dbReference type="Proteomes" id="UP000253250"/>
    </source>
</evidence>
<evidence type="ECO:0000256" key="2">
    <source>
        <dbReference type="ARBA" id="ARBA00022679"/>
    </source>
</evidence>
<dbReference type="InterPro" id="IPR004556">
    <property type="entry name" value="HemK-like"/>
</dbReference>
<dbReference type="OrthoDB" id="9800643at2"/>
<keyword evidence="1 5" id="KW-0489">Methyltransferase</keyword>
<dbReference type="EC" id="2.1.1.297" evidence="5"/>
<feature type="domain" description="Methyltransferase small" evidence="6">
    <location>
        <begin position="103"/>
        <end position="195"/>
    </location>
</feature>
<evidence type="ECO:0000256" key="1">
    <source>
        <dbReference type="ARBA" id="ARBA00022603"/>
    </source>
</evidence>
<dbReference type="PROSITE" id="PS00092">
    <property type="entry name" value="N6_MTASE"/>
    <property type="match status" value="1"/>
</dbReference>
<dbReference type="GO" id="GO:0032259">
    <property type="term" value="P:methylation"/>
    <property type="evidence" value="ECO:0007669"/>
    <property type="project" value="UniProtKB-KW"/>
</dbReference>
<feature type="binding site" evidence="5">
    <location>
        <begin position="125"/>
        <end position="129"/>
    </location>
    <ligand>
        <name>S-adenosyl-L-methionine</name>
        <dbReference type="ChEBI" id="CHEBI:59789"/>
    </ligand>
</feature>
<evidence type="ECO:0000256" key="5">
    <source>
        <dbReference type="HAMAP-Rule" id="MF_02126"/>
    </source>
</evidence>
<dbReference type="Gene3D" id="3.40.50.150">
    <property type="entry name" value="Vaccinia Virus protein VP39"/>
    <property type="match status" value="1"/>
</dbReference>
<accession>A0A368HJF7</accession>
<proteinExistence type="inferred from homology"/>
<organism evidence="8 9">
    <name type="scientific">Acidiferrobacter thiooxydans</name>
    <dbReference type="NCBI Taxonomy" id="163359"/>
    <lineage>
        <taxon>Bacteria</taxon>
        <taxon>Pseudomonadati</taxon>
        <taxon>Pseudomonadota</taxon>
        <taxon>Gammaproteobacteria</taxon>
        <taxon>Acidiferrobacterales</taxon>
        <taxon>Acidiferrobacteraceae</taxon>
        <taxon>Acidiferrobacter</taxon>
    </lineage>
</organism>
<dbReference type="GO" id="GO:0102559">
    <property type="term" value="F:peptide chain release factor N(5)-glutamine methyltransferase activity"/>
    <property type="evidence" value="ECO:0007669"/>
    <property type="project" value="UniProtKB-EC"/>
</dbReference>
<dbReference type="Gene3D" id="1.10.8.10">
    <property type="entry name" value="DNA helicase RuvA subunit, C-terminal domain"/>
    <property type="match status" value="1"/>
</dbReference>
<dbReference type="CDD" id="cd02440">
    <property type="entry name" value="AdoMet_MTases"/>
    <property type="match status" value="1"/>
</dbReference>
<feature type="binding site" evidence="5">
    <location>
        <position position="148"/>
    </location>
    <ligand>
        <name>S-adenosyl-L-methionine</name>
        <dbReference type="ChEBI" id="CHEBI:59789"/>
    </ligand>
</feature>
<feature type="domain" description="Release factor glutamine methyltransferase N-terminal" evidence="7">
    <location>
        <begin position="28"/>
        <end position="81"/>
    </location>
</feature>
<evidence type="ECO:0000256" key="3">
    <source>
        <dbReference type="ARBA" id="ARBA00022691"/>
    </source>
</evidence>
<dbReference type="SUPFAM" id="SSF53335">
    <property type="entry name" value="S-adenosyl-L-methionine-dependent methyltransferases"/>
    <property type="match status" value="1"/>
</dbReference>
<dbReference type="Pfam" id="PF17827">
    <property type="entry name" value="PrmC_N"/>
    <property type="match status" value="1"/>
</dbReference>
<dbReference type="GO" id="GO:0003676">
    <property type="term" value="F:nucleic acid binding"/>
    <property type="evidence" value="ECO:0007669"/>
    <property type="project" value="InterPro"/>
</dbReference>
<dbReference type="NCBIfam" id="TIGR03534">
    <property type="entry name" value="RF_mod_PrmC"/>
    <property type="match status" value="1"/>
</dbReference>
<feature type="binding site" evidence="5">
    <location>
        <begin position="190"/>
        <end position="193"/>
    </location>
    <ligand>
        <name>substrate</name>
    </ligand>
</feature>
<evidence type="ECO:0000256" key="4">
    <source>
        <dbReference type="ARBA" id="ARBA00048391"/>
    </source>
</evidence>
<dbReference type="InterPro" id="IPR002052">
    <property type="entry name" value="DNA_methylase_N6_adenine_CS"/>
</dbReference>
<comment type="function">
    <text evidence="5">Methylates the class 1 translation termination release factors RF1/PrfA and RF2/PrfB on the glutamine residue of the universally conserved GGQ motif.</text>
</comment>
<gene>
    <name evidence="5 8" type="primary">prmC</name>
    <name evidence="8" type="ORF">C4900_01980</name>
</gene>
<feature type="binding site" evidence="5">
    <location>
        <position position="190"/>
    </location>
    <ligand>
        <name>S-adenosyl-L-methionine</name>
        <dbReference type="ChEBI" id="CHEBI:59789"/>
    </ligand>
</feature>
<protein>
    <recommendedName>
        <fullName evidence="5">Release factor glutamine methyltransferase</fullName>
        <shortName evidence="5">RF MTase</shortName>
        <ecNumber evidence="5">2.1.1.297</ecNumber>
    </recommendedName>
    <alternativeName>
        <fullName evidence="5">N5-glutamine methyltransferase PrmC</fullName>
    </alternativeName>
    <alternativeName>
        <fullName evidence="5">Protein-(glutamine-N5) MTase PrmC</fullName>
    </alternativeName>
    <alternativeName>
        <fullName evidence="5">Protein-glutamine N-methyltransferase PrmC</fullName>
    </alternativeName>
</protein>
<dbReference type="NCBIfam" id="TIGR00536">
    <property type="entry name" value="hemK_fam"/>
    <property type="match status" value="1"/>
</dbReference>
<dbReference type="InterPro" id="IPR007848">
    <property type="entry name" value="Small_mtfrase_dom"/>
</dbReference>
<dbReference type="InterPro" id="IPR019874">
    <property type="entry name" value="RF_methyltr_PrmC"/>
</dbReference>
<evidence type="ECO:0000313" key="8">
    <source>
        <dbReference type="EMBL" id="RCN58579.1"/>
    </source>
</evidence>
<dbReference type="Proteomes" id="UP000253250">
    <property type="component" value="Unassembled WGS sequence"/>
</dbReference>
<dbReference type="EMBL" id="PSYR01000001">
    <property type="protein sequence ID" value="RCN58579.1"/>
    <property type="molecule type" value="Genomic_DNA"/>
</dbReference>
<dbReference type="RefSeq" id="WP_114282222.1">
    <property type="nucleotide sequence ID" value="NZ_PSYR01000001.1"/>
</dbReference>
<dbReference type="InterPro" id="IPR029063">
    <property type="entry name" value="SAM-dependent_MTases_sf"/>
</dbReference>
<comment type="similarity">
    <text evidence="5">Belongs to the protein N5-glutamine methyltransferase family. PrmC subfamily.</text>
</comment>